<name>H2DHA1_OXYTR</name>
<feature type="domain" description="Piwi" evidence="3">
    <location>
        <begin position="401"/>
        <end position="693"/>
    </location>
</feature>
<dbReference type="Gene3D" id="3.30.420.10">
    <property type="entry name" value="Ribonuclease H-like superfamily/Ribonuclease H"/>
    <property type="match status" value="1"/>
</dbReference>
<dbReference type="Gene3D" id="3.40.50.2300">
    <property type="match status" value="1"/>
</dbReference>
<dbReference type="AlphaFoldDB" id="H2DHA1"/>
<dbReference type="InterPro" id="IPR014811">
    <property type="entry name" value="ArgoL1"/>
</dbReference>
<dbReference type="InterPro" id="IPR036085">
    <property type="entry name" value="PAZ_dom_sf"/>
</dbReference>
<dbReference type="Pfam" id="PF08699">
    <property type="entry name" value="ArgoL1"/>
    <property type="match status" value="1"/>
</dbReference>
<dbReference type="PANTHER" id="PTHR22891">
    <property type="entry name" value="EUKARYOTIC TRANSLATION INITIATION FACTOR 2C"/>
    <property type="match status" value="1"/>
</dbReference>
<dbReference type="SUPFAM" id="SSF101690">
    <property type="entry name" value="PAZ domain"/>
    <property type="match status" value="1"/>
</dbReference>
<dbReference type="Gene3D" id="2.170.260.10">
    <property type="entry name" value="paz domain"/>
    <property type="match status" value="1"/>
</dbReference>
<evidence type="ECO:0000313" key="4">
    <source>
        <dbReference type="EMBL" id="AEX87970.1"/>
    </source>
</evidence>
<protein>
    <submittedName>
        <fullName evidence="4">Otiwi8</fullName>
    </submittedName>
</protein>
<evidence type="ECO:0000256" key="1">
    <source>
        <dbReference type="RuleBase" id="RU361178"/>
    </source>
</evidence>
<dbReference type="SMART" id="SM00950">
    <property type="entry name" value="Piwi"/>
    <property type="match status" value="1"/>
</dbReference>
<feature type="domain" description="PAZ" evidence="2">
    <location>
        <begin position="101"/>
        <end position="221"/>
    </location>
</feature>
<comment type="similarity">
    <text evidence="1">Belongs to the argonaute family.</text>
</comment>
<dbReference type="SUPFAM" id="SSF53098">
    <property type="entry name" value="Ribonuclease H-like"/>
    <property type="match status" value="1"/>
</dbReference>
<dbReference type="SMART" id="SM00949">
    <property type="entry name" value="PAZ"/>
    <property type="match status" value="1"/>
</dbReference>
<sequence length="706" mass="81652">MEIDLNIKYRAAFSINEQTQESRQYMDRVLNFAQNVVKKVLYEHKFKQIGRLPRFFLSTDMVPIKKYDLEMWPGYTTSVKALHDGIFLNVDCATKFIDSRSILDLIIDLQKDRYSKQDIHEHFVPKSQDEKRLVVITKYNSRIYQIDDIKFDMSPKTHVFTWNYFDPITKTLSQQKTDMARYMNMKYGISIHQRDLDQPLLVVHELDQNIYLIPSLCNQASLSKSFTSDSRKMKDLQDYKLSNPEQRYNRINTLIERFQHSEVLDGWGLKIEPNFAQVRAKQLPDANIVDKQKGTLNWSNYENRGVLHAQPIELKKETWALVYANRDYDSANNLVEMMTKASRGFGIRVEQPQYVEIQRNDNKQQYIDAITADIDPGYTQLVVVVLGNKVLKPQIKALLDKMGVPSQFILSDTLFKKGKALGVFSNLLKQMNAKLKRDLYNMSLPNLRKTMIVGTDIVNTGGKSLLGLCASMTQEISQYYTKMAVHDLPSRESSTKERLSKDQKETIVTEKRCEIVCIFIREALQNYQAKNKGPLPDQIVIYRDGIGGPTLQEKLKNYEIQRVLEVIQSFQQGYNPMVIYCFVDRNVSHRLFYKANGDVMNPSPGTVLDSALVENQGDQTYDFFMIPHKATVATAQPVHFKVVYNTSSMNKEQFEMSTYHLCYNYVNFTGPIKVPSPCMYAKKIADYSAENKVQPNSKLAFNLHFL</sequence>
<dbReference type="PROSITE" id="PS50822">
    <property type="entry name" value="PIWI"/>
    <property type="match status" value="1"/>
</dbReference>
<evidence type="ECO:0000259" key="2">
    <source>
        <dbReference type="PROSITE" id="PS50821"/>
    </source>
</evidence>
<dbReference type="InterPro" id="IPR012337">
    <property type="entry name" value="RNaseH-like_sf"/>
</dbReference>
<dbReference type="InterPro" id="IPR003100">
    <property type="entry name" value="PAZ_dom"/>
</dbReference>
<dbReference type="GO" id="GO:0003723">
    <property type="term" value="F:RNA binding"/>
    <property type="evidence" value="ECO:0007669"/>
    <property type="project" value="InterPro"/>
</dbReference>
<dbReference type="Pfam" id="PF02170">
    <property type="entry name" value="PAZ"/>
    <property type="match status" value="1"/>
</dbReference>
<dbReference type="PROSITE" id="PS50821">
    <property type="entry name" value="PAZ"/>
    <property type="match status" value="1"/>
</dbReference>
<dbReference type="InterPro" id="IPR003165">
    <property type="entry name" value="Piwi"/>
</dbReference>
<dbReference type="Pfam" id="PF02171">
    <property type="entry name" value="Piwi"/>
    <property type="match status" value="1"/>
</dbReference>
<evidence type="ECO:0000259" key="3">
    <source>
        <dbReference type="PROSITE" id="PS50822"/>
    </source>
</evidence>
<dbReference type="InterPro" id="IPR036397">
    <property type="entry name" value="RNaseH_sf"/>
</dbReference>
<accession>H2DHA1</accession>
<organism evidence="4">
    <name type="scientific">Oxytricha trifallax</name>
    <name type="common">Sterkiella histriomuscorum</name>
    <dbReference type="NCBI Taxonomy" id="94289"/>
    <lineage>
        <taxon>Eukaryota</taxon>
        <taxon>Sar</taxon>
        <taxon>Alveolata</taxon>
        <taxon>Ciliophora</taxon>
        <taxon>Intramacronucleata</taxon>
        <taxon>Spirotrichea</taxon>
        <taxon>Stichotrichia</taxon>
        <taxon>Sporadotrichida</taxon>
        <taxon>Oxytrichidae</taxon>
        <taxon>Stylonychinae</taxon>
        <taxon>Sterkiella</taxon>
    </lineage>
</organism>
<proteinExistence type="evidence at transcript level"/>
<dbReference type="EMBL" id="JN604939">
    <property type="protein sequence ID" value="AEX87970.1"/>
    <property type="molecule type" value="mRNA"/>
</dbReference>
<reference evidence="4" key="1">
    <citation type="journal article" date="2012" name="Cell">
        <title>Piwi-Interacting RNAs Protect DNA against Loss during Oxytricha Genome Rearrangement.</title>
        <authorList>
            <person name="Fang W."/>
            <person name="Wang X."/>
            <person name="Brachi J.R."/>
            <person name="Nowacki M."/>
            <person name="Landweber L.F."/>
        </authorList>
    </citation>
    <scope>NUCLEOTIDE SEQUENCE</scope>
</reference>